<dbReference type="SUPFAM" id="SSF103088">
    <property type="entry name" value="OmpA-like"/>
    <property type="match status" value="1"/>
</dbReference>
<keyword evidence="7" id="KW-1185">Reference proteome</keyword>
<organism evidence="6 7">
    <name type="scientific">Thalassovita aquimarina</name>
    <dbReference type="NCBI Taxonomy" id="2785917"/>
    <lineage>
        <taxon>Bacteria</taxon>
        <taxon>Pseudomonadati</taxon>
        <taxon>Pseudomonadota</taxon>
        <taxon>Alphaproteobacteria</taxon>
        <taxon>Rhodobacterales</taxon>
        <taxon>Roseobacteraceae</taxon>
        <taxon>Thalassovita</taxon>
    </lineage>
</organism>
<keyword evidence="3" id="KW-0998">Cell outer membrane</keyword>
<dbReference type="Proteomes" id="UP001195941">
    <property type="component" value="Unassembled WGS sequence"/>
</dbReference>
<dbReference type="InterPro" id="IPR006665">
    <property type="entry name" value="OmpA-like"/>
</dbReference>
<evidence type="ECO:0000313" key="6">
    <source>
        <dbReference type="EMBL" id="MBR9650057.1"/>
    </source>
</evidence>
<dbReference type="Gene3D" id="3.30.1330.60">
    <property type="entry name" value="OmpA-like domain"/>
    <property type="match status" value="1"/>
</dbReference>
<sequence length="311" mass="33061">MRGPGFIILALGLGLCGPAGALELNLPASATALSDERTELDSYDLPIAPYAGGQMPVISLEGHVSRQSWRVATQGLTSLQLLTPLREQLQEAGYDILFECDTLGCGGFDFRFETEVLPAPSMHVDLGDFRFLSARNGPKDHLGLLVSHSANAGFIQLIRVTDTAQSIKTDTNGAALAQPSPPATVPGDTIGLLVSQGHVVLDDLAFKTGSSTLDDRTSPSLQALADFLLENPVRRVALVGHTDAVGALDNNIALSKKRAASVLERLVSRYNVPRGQLSAEGMGYLAPIAPNQTEEGREANRRVEAVLLNTE</sequence>
<evidence type="ECO:0000256" key="3">
    <source>
        <dbReference type="ARBA" id="ARBA00023237"/>
    </source>
</evidence>
<dbReference type="PANTHER" id="PTHR30329">
    <property type="entry name" value="STATOR ELEMENT OF FLAGELLAR MOTOR COMPLEX"/>
    <property type="match status" value="1"/>
</dbReference>
<accession>A0ABS5HMA0</accession>
<keyword evidence="2 4" id="KW-0472">Membrane</keyword>
<dbReference type="EMBL" id="JADMKU010000002">
    <property type="protein sequence ID" value="MBR9650057.1"/>
    <property type="molecule type" value="Genomic_DNA"/>
</dbReference>
<dbReference type="PANTHER" id="PTHR30329:SF21">
    <property type="entry name" value="LIPOPROTEIN YIAD-RELATED"/>
    <property type="match status" value="1"/>
</dbReference>
<dbReference type="InterPro" id="IPR006664">
    <property type="entry name" value="OMP_bac"/>
</dbReference>
<gene>
    <name evidence="6" type="ORF">IT775_02835</name>
</gene>
<dbReference type="InterPro" id="IPR050330">
    <property type="entry name" value="Bact_OuterMem_StrucFunc"/>
</dbReference>
<evidence type="ECO:0000259" key="5">
    <source>
        <dbReference type="PROSITE" id="PS51123"/>
    </source>
</evidence>
<evidence type="ECO:0000256" key="1">
    <source>
        <dbReference type="ARBA" id="ARBA00004442"/>
    </source>
</evidence>
<reference evidence="6 7" key="1">
    <citation type="journal article" date="2021" name="Arch. Microbiol.">
        <title>Thalassobius aquimarinus sp. nov., isolated from the Sea of Japan seashore.</title>
        <authorList>
            <person name="Kurilenko V.V."/>
            <person name="Romanenko L.A."/>
            <person name="Chernysheva N.Y."/>
            <person name="Velansky P.V."/>
            <person name="Tekutyeva L.A."/>
            <person name="Isaeva M.P."/>
            <person name="Mikhailov V.V."/>
        </authorList>
    </citation>
    <scope>NUCLEOTIDE SEQUENCE [LARGE SCALE GENOMIC DNA]</scope>
    <source>
        <strain evidence="6 7">KMM 8518</strain>
    </source>
</reference>
<evidence type="ECO:0000256" key="4">
    <source>
        <dbReference type="PROSITE-ProRule" id="PRU00473"/>
    </source>
</evidence>
<protein>
    <submittedName>
        <fullName evidence="6">OmpA family protein</fullName>
    </submittedName>
</protein>
<dbReference type="PROSITE" id="PS51123">
    <property type="entry name" value="OMPA_2"/>
    <property type="match status" value="1"/>
</dbReference>
<evidence type="ECO:0000313" key="7">
    <source>
        <dbReference type="Proteomes" id="UP001195941"/>
    </source>
</evidence>
<name>A0ABS5HMA0_9RHOB</name>
<feature type="domain" description="OmpA-like" evidence="5">
    <location>
        <begin position="194"/>
        <end position="311"/>
    </location>
</feature>
<dbReference type="InterPro" id="IPR036737">
    <property type="entry name" value="OmpA-like_sf"/>
</dbReference>
<dbReference type="PRINTS" id="PR01021">
    <property type="entry name" value="OMPADOMAIN"/>
</dbReference>
<dbReference type="CDD" id="cd07185">
    <property type="entry name" value="OmpA_C-like"/>
    <property type="match status" value="1"/>
</dbReference>
<dbReference type="Pfam" id="PF00691">
    <property type="entry name" value="OmpA"/>
    <property type="match status" value="1"/>
</dbReference>
<evidence type="ECO:0000256" key="2">
    <source>
        <dbReference type="ARBA" id="ARBA00023136"/>
    </source>
</evidence>
<comment type="caution">
    <text evidence="6">The sequence shown here is derived from an EMBL/GenBank/DDBJ whole genome shotgun (WGS) entry which is preliminary data.</text>
</comment>
<comment type="subcellular location">
    <subcellularLocation>
        <location evidence="1">Cell outer membrane</location>
    </subcellularLocation>
</comment>
<dbReference type="RefSeq" id="WP_212699571.1">
    <property type="nucleotide sequence ID" value="NZ_JADMKU010000002.1"/>
</dbReference>
<proteinExistence type="predicted"/>